<dbReference type="GO" id="GO:0009279">
    <property type="term" value="C:cell outer membrane"/>
    <property type="evidence" value="ECO:0007669"/>
    <property type="project" value="UniProtKB-SubCell"/>
</dbReference>
<dbReference type="InterPro" id="IPR023997">
    <property type="entry name" value="TonB-dep_OMP_SusC/RagA_CS"/>
</dbReference>
<evidence type="ECO:0000313" key="13">
    <source>
        <dbReference type="Proteomes" id="UP000184231"/>
    </source>
</evidence>
<dbReference type="FunFam" id="2.60.40.1120:FF:000003">
    <property type="entry name" value="Outer membrane protein Omp121"/>
    <property type="match status" value="1"/>
</dbReference>
<protein>
    <submittedName>
        <fullName evidence="12">TonB-linked outer membrane protein, SusC/RagA family</fullName>
    </submittedName>
</protein>
<keyword evidence="6 8" id="KW-0472">Membrane</keyword>
<feature type="domain" description="TonB-dependent receptor plug" evidence="11">
    <location>
        <begin position="143"/>
        <end position="247"/>
    </location>
</feature>
<comment type="similarity">
    <text evidence="8 9">Belongs to the TonB-dependent receptor family.</text>
</comment>
<evidence type="ECO:0000313" key="12">
    <source>
        <dbReference type="EMBL" id="SHI88883.1"/>
    </source>
</evidence>
<sequence>MLKKKLILIRCTRQLVSYGQCLLLFLVLGLHTVYAKGIELTVNSNSKNIFQNIITGTVLDGETGDPIPGANVLEKGTTNGAVTDFDGNYSIKASENGILVFSYIGYKSVEISVNGQNTITVSLDADVTALEEIVVVGYGVQRKQDLTGAISVVKTDELAQQPSAQVTSQLQGRVSGVTITGGGQPGEAPQIKIRGSNTFGNNNPLYVVDGIPTDNINDLNPNDVGSMQVLKDAGSASIYGSRAANGVIIITTKRGRGKMKITYDAYYGTQMVKSGNPWNILSSQEMADLTFMALRNTNPGDPINHSQYGNGTNPVLPNYIAPVGADTVDESLYNVNPDYTSSSDLNNFYRIVKANKEGTNWFQEIFSPASITSHNLSISNGSEKGSYLFSLNYFDQEGSLKNTYLKRYTMRANAVYNFTENIRLGQNLSFSIRDNPQIGALSEGSAIGMAFRQQPIIPVRDIKGNYAGSFGSDLGNAFNPVAMMDRTRNNRGVSNRVFGNIFAEVDFLNDFTFRTSFGGQYFTNSFNSFTFPEYENAENNSVSSYSEAAATNFNYTWTNTLQYKKTFDEVHNLNVLVGTEAYKNSGREVGGTMQGYFSFDPDYVTLGTGSGTQTNYSFKYKDALSSLIGRLDYNYSNRYLLSATVRRDGSSRFLNNQYGWFPAVSAGWNLGNESFMPELTWLNELKLRGGYGVMGNQLNVDPSNSFTTFGGNQQTSYYGVSGGNQTIAEGFQQTRIGNPDAKWEKNTNSNFGLDAALFSNTVRLSADYYRKDVKDLLFNPDLPATVGSASVPFVNVAQMTNSGLDLDLSTYFNLTKDLRLNSTVTVTTYNNEIVKIADGYTYFDREGRRFNGSNIIRNAVGHSVSEFYGYKIAGFWNSEEEITDANAAVIAASGNPDAVYQSDVAVGRFRYEDINGDGQISADDRTFIGNPNPDFTYGLNVELIYKNWDMSMFLYGSQGNDIWNNVRWWTDFYSSFTGAKSKTALYDSWTPQNTNATAPIQQTTGSFSLADVPNSYFVEDGSYLRAKQIQLGYSFSSEMLEKTNISKLRLYAQMVNAFTITSYSGIDPEISGGTVNFGIDEGAYPNQRQLLFGVNVIF</sequence>
<proteinExistence type="inferred from homology"/>
<dbReference type="Pfam" id="PF13715">
    <property type="entry name" value="CarbopepD_reg_2"/>
    <property type="match status" value="1"/>
</dbReference>
<evidence type="ECO:0000256" key="7">
    <source>
        <dbReference type="ARBA" id="ARBA00023237"/>
    </source>
</evidence>
<comment type="subcellular location">
    <subcellularLocation>
        <location evidence="1 8">Cell outer membrane</location>
        <topology evidence="1 8">Multi-pass membrane protein</topology>
    </subcellularLocation>
</comment>
<dbReference type="SUPFAM" id="SSF56935">
    <property type="entry name" value="Porins"/>
    <property type="match status" value="1"/>
</dbReference>
<evidence type="ECO:0000256" key="2">
    <source>
        <dbReference type="ARBA" id="ARBA00022448"/>
    </source>
</evidence>
<keyword evidence="5 9" id="KW-0798">TonB box</keyword>
<keyword evidence="3 8" id="KW-1134">Transmembrane beta strand</keyword>
<evidence type="ECO:0000256" key="6">
    <source>
        <dbReference type="ARBA" id="ARBA00023136"/>
    </source>
</evidence>
<dbReference type="AlphaFoldDB" id="A0A1M6ETY7"/>
<dbReference type="Proteomes" id="UP000184231">
    <property type="component" value="Unassembled WGS sequence"/>
</dbReference>
<dbReference type="Gene3D" id="2.60.40.1120">
    <property type="entry name" value="Carboxypeptidase-like, regulatory domain"/>
    <property type="match status" value="1"/>
</dbReference>
<dbReference type="InterPro" id="IPR000531">
    <property type="entry name" value="Beta-barrel_TonB"/>
</dbReference>
<evidence type="ECO:0000256" key="4">
    <source>
        <dbReference type="ARBA" id="ARBA00022692"/>
    </source>
</evidence>
<dbReference type="NCBIfam" id="TIGR04057">
    <property type="entry name" value="SusC_RagA_signa"/>
    <property type="match status" value="1"/>
</dbReference>
<dbReference type="Gene3D" id="2.170.130.10">
    <property type="entry name" value="TonB-dependent receptor, plug domain"/>
    <property type="match status" value="1"/>
</dbReference>
<evidence type="ECO:0000259" key="10">
    <source>
        <dbReference type="Pfam" id="PF00593"/>
    </source>
</evidence>
<dbReference type="InterPro" id="IPR023996">
    <property type="entry name" value="TonB-dep_OMP_SusC/RagA"/>
</dbReference>
<keyword evidence="2 8" id="KW-0813">Transport</keyword>
<dbReference type="Pfam" id="PF07715">
    <property type="entry name" value="Plug"/>
    <property type="match status" value="1"/>
</dbReference>
<dbReference type="STRING" id="558155.SAMN04487911_10749"/>
<feature type="domain" description="TonB-dependent receptor-like beta-barrel" evidence="10">
    <location>
        <begin position="485"/>
        <end position="894"/>
    </location>
</feature>
<keyword evidence="4 8" id="KW-0812">Transmembrane</keyword>
<dbReference type="InterPro" id="IPR008969">
    <property type="entry name" value="CarboxyPept-like_regulatory"/>
</dbReference>
<name>A0A1M6ETY7_9FLAO</name>
<evidence type="ECO:0000256" key="8">
    <source>
        <dbReference type="PROSITE-ProRule" id="PRU01360"/>
    </source>
</evidence>
<evidence type="ECO:0000259" key="11">
    <source>
        <dbReference type="Pfam" id="PF07715"/>
    </source>
</evidence>
<dbReference type="Gene3D" id="2.40.170.20">
    <property type="entry name" value="TonB-dependent receptor, beta-barrel domain"/>
    <property type="match status" value="1"/>
</dbReference>
<dbReference type="InterPro" id="IPR037066">
    <property type="entry name" value="Plug_dom_sf"/>
</dbReference>
<dbReference type="InterPro" id="IPR012910">
    <property type="entry name" value="Plug_dom"/>
</dbReference>
<dbReference type="InterPro" id="IPR039426">
    <property type="entry name" value="TonB-dep_rcpt-like"/>
</dbReference>
<gene>
    <name evidence="12" type="ORF">SAMN04487911_10749</name>
</gene>
<accession>A0A1M6ETY7</accession>
<evidence type="ECO:0000256" key="1">
    <source>
        <dbReference type="ARBA" id="ARBA00004571"/>
    </source>
</evidence>
<evidence type="ECO:0000256" key="9">
    <source>
        <dbReference type="RuleBase" id="RU003357"/>
    </source>
</evidence>
<dbReference type="EMBL" id="FQYX01000007">
    <property type="protein sequence ID" value="SHI88883.1"/>
    <property type="molecule type" value="Genomic_DNA"/>
</dbReference>
<dbReference type="InterPro" id="IPR036942">
    <property type="entry name" value="Beta-barrel_TonB_sf"/>
</dbReference>
<dbReference type="Pfam" id="PF00593">
    <property type="entry name" value="TonB_dep_Rec_b-barrel"/>
    <property type="match status" value="1"/>
</dbReference>
<keyword evidence="13" id="KW-1185">Reference proteome</keyword>
<dbReference type="PROSITE" id="PS52016">
    <property type="entry name" value="TONB_DEPENDENT_REC_3"/>
    <property type="match status" value="1"/>
</dbReference>
<dbReference type="NCBIfam" id="TIGR04056">
    <property type="entry name" value="OMP_RagA_SusC"/>
    <property type="match status" value="1"/>
</dbReference>
<reference evidence="12 13" key="1">
    <citation type="submission" date="2016-11" db="EMBL/GenBank/DDBJ databases">
        <authorList>
            <person name="Jaros S."/>
            <person name="Januszkiewicz K."/>
            <person name="Wedrychowicz H."/>
        </authorList>
    </citation>
    <scope>NUCLEOTIDE SEQUENCE [LARGE SCALE GENOMIC DNA]</scope>
    <source>
        <strain evidence="12 13">CGMCC 1.8863</strain>
    </source>
</reference>
<evidence type="ECO:0000256" key="3">
    <source>
        <dbReference type="ARBA" id="ARBA00022452"/>
    </source>
</evidence>
<organism evidence="12 13">
    <name type="scientific">Arenibacter nanhaiticus</name>
    <dbReference type="NCBI Taxonomy" id="558155"/>
    <lineage>
        <taxon>Bacteria</taxon>
        <taxon>Pseudomonadati</taxon>
        <taxon>Bacteroidota</taxon>
        <taxon>Flavobacteriia</taxon>
        <taxon>Flavobacteriales</taxon>
        <taxon>Flavobacteriaceae</taxon>
        <taxon>Arenibacter</taxon>
    </lineage>
</organism>
<evidence type="ECO:0000256" key="5">
    <source>
        <dbReference type="ARBA" id="ARBA00023077"/>
    </source>
</evidence>
<keyword evidence="7 8" id="KW-0998">Cell outer membrane</keyword>
<dbReference type="SUPFAM" id="SSF49464">
    <property type="entry name" value="Carboxypeptidase regulatory domain-like"/>
    <property type="match status" value="1"/>
</dbReference>